<evidence type="ECO:0000313" key="2">
    <source>
        <dbReference type="EMBL" id="SPC88334.1"/>
    </source>
</evidence>
<keyword evidence="1" id="KW-0732">Signal</keyword>
<evidence type="ECO:0000256" key="1">
    <source>
        <dbReference type="SAM" id="SignalP"/>
    </source>
</evidence>
<reference evidence="2" key="1">
    <citation type="submission" date="2018-02" db="EMBL/GenBank/DDBJ databases">
        <authorList>
            <person name="Cohen D.B."/>
            <person name="Kent A.D."/>
        </authorList>
    </citation>
    <scope>NUCLEOTIDE SEQUENCE</scope>
</reference>
<name>A0A2N9FNM5_FAGSY</name>
<protein>
    <recommendedName>
        <fullName evidence="3">Secreted protein</fullName>
    </recommendedName>
</protein>
<evidence type="ECO:0008006" key="3">
    <source>
        <dbReference type="Google" id="ProtNLM"/>
    </source>
</evidence>
<organism evidence="2">
    <name type="scientific">Fagus sylvatica</name>
    <name type="common">Beechnut</name>
    <dbReference type="NCBI Taxonomy" id="28930"/>
    <lineage>
        <taxon>Eukaryota</taxon>
        <taxon>Viridiplantae</taxon>
        <taxon>Streptophyta</taxon>
        <taxon>Embryophyta</taxon>
        <taxon>Tracheophyta</taxon>
        <taxon>Spermatophyta</taxon>
        <taxon>Magnoliopsida</taxon>
        <taxon>eudicotyledons</taxon>
        <taxon>Gunneridae</taxon>
        <taxon>Pentapetalae</taxon>
        <taxon>rosids</taxon>
        <taxon>fabids</taxon>
        <taxon>Fagales</taxon>
        <taxon>Fagaceae</taxon>
        <taxon>Fagus</taxon>
    </lineage>
</organism>
<dbReference type="EMBL" id="OIVN01000990">
    <property type="protein sequence ID" value="SPC88334.1"/>
    <property type="molecule type" value="Genomic_DNA"/>
</dbReference>
<gene>
    <name evidence="2" type="ORF">FSB_LOCUS16216</name>
</gene>
<sequence length="123" mass="12725">MLCSALLSFLFLCLCSPSLPLLSAQLCRATPSRPFLAQPPPPRAGPDALCLYSFSAPSLYRPRSRPDEAVGELLVEGGAVGLELGSELVVKGGAVGLELGLELLVDGGARGLLGLWVCDGGFV</sequence>
<accession>A0A2N9FNM5</accession>
<feature type="chain" id="PRO_5014679871" description="Secreted protein" evidence="1">
    <location>
        <begin position="21"/>
        <end position="123"/>
    </location>
</feature>
<proteinExistence type="predicted"/>
<feature type="signal peptide" evidence="1">
    <location>
        <begin position="1"/>
        <end position="20"/>
    </location>
</feature>
<dbReference type="AlphaFoldDB" id="A0A2N9FNM5"/>